<evidence type="ECO:0000313" key="1">
    <source>
        <dbReference type="EMBL" id="JAD72803.1"/>
    </source>
</evidence>
<dbReference type="AlphaFoldDB" id="A0A0A9CEB1"/>
<reference evidence="1" key="2">
    <citation type="journal article" date="2015" name="Data Brief">
        <title>Shoot transcriptome of the giant reed, Arundo donax.</title>
        <authorList>
            <person name="Barrero R.A."/>
            <person name="Guerrero F.D."/>
            <person name="Moolhuijzen P."/>
            <person name="Goolsby J.A."/>
            <person name="Tidwell J."/>
            <person name="Bellgard S.E."/>
            <person name="Bellgard M.I."/>
        </authorList>
    </citation>
    <scope>NUCLEOTIDE SEQUENCE</scope>
    <source>
        <tissue evidence="1">Shoot tissue taken approximately 20 cm above the soil surface</tissue>
    </source>
</reference>
<dbReference type="EMBL" id="GBRH01225092">
    <property type="protein sequence ID" value="JAD72803.1"/>
    <property type="molecule type" value="Transcribed_RNA"/>
</dbReference>
<name>A0A0A9CEB1_ARUDO</name>
<protein>
    <submittedName>
        <fullName evidence="1">Uncharacterized protein</fullName>
    </submittedName>
</protein>
<organism evidence="1">
    <name type="scientific">Arundo donax</name>
    <name type="common">Giant reed</name>
    <name type="synonym">Donax arundinaceus</name>
    <dbReference type="NCBI Taxonomy" id="35708"/>
    <lineage>
        <taxon>Eukaryota</taxon>
        <taxon>Viridiplantae</taxon>
        <taxon>Streptophyta</taxon>
        <taxon>Embryophyta</taxon>
        <taxon>Tracheophyta</taxon>
        <taxon>Spermatophyta</taxon>
        <taxon>Magnoliopsida</taxon>
        <taxon>Liliopsida</taxon>
        <taxon>Poales</taxon>
        <taxon>Poaceae</taxon>
        <taxon>PACMAD clade</taxon>
        <taxon>Arundinoideae</taxon>
        <taxon>Arundineae</taxon>
        <taxon>Arundo</taxon>
    </lineage>
</organism>
<accession>A0A0A9CEB1</accession>
<reference evidence="1" key="1">
    <citation type="submission" date="2014-09" db="EMBL/GenBank/DDBJ databases">
        <authorList>
            <person name="Magalhaes I.L.F."/>
            <person name="Oliveira U."/>
            <person name="Santos F.R."/>
            <person name="Vidigal T.H.D.A."/>
            <person name="Brescovit A.D."/>
            <person name="Santos A.J."/>
        </authorList>
    </citation>
    <scope>NUCLEOTIDE SEQUENCE</scope>
    <source>
        <tissue evidence="1">Shoot tissue taken approximately 20 cm above the soil surface</tissue>
    </source>
</reference>
<proteinExistence type="predicted"/>
<sequence>MKLLLMVVTLGLMITTICLRWERMVRTTPMMMVNGL</sequence>